<organism evidence="2 3">
    <name type="scientific">Salmonella phage SP1</name>
    <dbReference type="NCBI Taxonomy" id="2025818"/>
    <lineage>
        <taxon>Viruses</taxon>
        <taxon>Duplodnaviria</taxon>
        <taxon>Heunggongvirae</taxon>
        <taxon>Uroviricota</taxon>
        <taxon>Caudoviricetes</taxon>
        <taxon>Pantevenvirales</taxon>
        <taxon>Ackermannviridae</taxon>
        <taxon>Cvivirinae</taxon>
        <taxon>Kuttervirus</taxon>
        <taxon>Kuttervirus SP1</taxon>
    </lineage>
</organism>
<evidence type="ECO:0000259" key="1">
    <source>
        <dbReference type="Pfam" id="PF18723"/>
    </source>
</evidence>
<evidence type="ECO:0000313" key="2">
    <source>
        <dbReference type="EMBL" id="ASZ77670.1"/>
    </source>
</evidence>
<dbReference type="RefSeq" id="YP_009877731.1">
    <property type="nucleotide sequence ID" value="NC_049396.1"/>
</dbReference>
<dbReference type="GeneID" id="55806929"/>
<dbReference type="Pfam" id="PF18723">
    <property type="entry name" value="HMUDK_hel"/>
    <property type="match status" value="1"/>
</dbReference>
<protein>
    <recommendedName>
        <fullName evidence="1">5-hmdU DNA kinase helical domain-containing protein</fullName>
    </recommendedName>
</protein>
<name>A0A249Y0A1_9CAUD</name>
<dbReference type="Proteomes" id="UP000259389">
    <property type="component" value="Segment"/>
</dbReference>
<feature type="domain" description="5-hmdU DNA kinase helical" evidence="1">
    <location>
        <begin position="42"/>
        <end position="377"/>
    </location>
</feature>
<reference evidence="2 3" key="1">
    <citation type="submission" date="2017-04" db="EMBL/GenBank/DDBJ databases">
        <title>Complete Genome Sequence of Lytic Bacteriophage SP1 Infecting Salmonella Pullorum Isolates.</title>
        <authorList>
            <person name="Kim D."/>
            <person name="Kim Y.J."/>
            <person name="Han B.K."/>
            <person name="Kim H."/>
        </authorList>
    </citation>
    <scope>NUCLEOTIDE SEQUENCE [LARGE SCALE GENOMIC DNA]</scope>
</reference>
<dbReference type="EMBL" id="MF001362">
    <property type="protein sequence ID" value="ASZ77670.1"/>
    <property type="molecule type" value="Genomic_DNA"/>
</dbReference>
<keyword evidence="3" id="KW-1185">Reference proteome</keyword>
<dbReference type="KEGG" id="vg:55806929"/>
<proteinExistence type="predicted"/>
<dbReference type="InterPro" id="IPR040684">
    <property type="entry name" value="HMUDK_hel"/>
</dbReference>
<sequence>MASVLYSREDTMKDKPYDIPYCGVREAKIKSAHPMLSPFHKQLAYEWMSERYKIHVRKDVQRLPAPWTDNPILRQVKFCNVRREHDRQSLNLINNIVKNDALSMADKMFNCVLFRMFNLWDPIKVALEGAMTISDFAKINLDETRARLQKFESEGGKIFTNAFNTGGLKQCLAFPELVVNHKEQRFGGMMVKVHRVGQGVVDELDYKVAKKLVEENPGEYTIEGWEPYMPMRVIRSLKAFVNKYPDYFNDLLRLDSPLKVYQRMYDDIEGLGPFLAYQIWVDFTYIPEYPFSENHFTIAGPGCRAGIDLMFLDKDGMTHEECIFWVRDHQYQLFAQYGYVQEQFWSAEAPEDQCMNVMQLENMFCELSKYTRCVEAIERGEKPRGKVGYDGGGRYKNRCDEIVLNRGSVNLLDRLKKPE</sequence>
<evidence type="ECO:0000313" key="3">
    <source>
        <dbReference type="Proteomes" id="UP000259389"/>
    </source>
</evidence>
<accession>A0A249Y0A1</accession>